<dbReference type="SUPFAM" id="SSF53756">
    <property type="entry name" value="UDP-Glycosyltransferase/glycogen phosphorylase"/>
    <property type="match status" value="2"/>
</dbReference>
<dbReference type="CDD" id="cd03794">
    <property type="entry name" value="GT4_WbuB-like"/>
    <property type="match status" value="1"/>
</dbReference>
<dbReference type="InterPro" id="IPR001296">
    <property type="entry name" value="Glyco_trans_1"/>
</dbReference>
<dbReference type="InterPro" id="IPR028098">
    <property type="entry name" value="Glyco_trans_4-like_N"/>
</dbReference>
<reference evidence="3 4" key="1">
    <citation type="submission" date="2019-11" db="EMBL/GenBank/DDBJ databases">
        <authorList>
            <person name="Im W.T."/>
        </authorList>
    </citation>
    <scope>NUCLEOTIDE SEQUENCE [LARGE SCALE GENOMIC DNA]</scope>
    <source>
        <strain evidence="3 4">SB-02</strain>
    </source>
</reference>
<evidence type="ECO:0000259" key="1">
    <source>
        <dbReference type="Pfam" id="PF00534"/>
    </source>
</evidence>
<dbReference type="PANTHER" id="PTHR45947:SF3">
    <property type="entry name" value="SULFOQUINOVOSYL TRANSFERASE SQD2"/>
    <property type="match status" value="1"/>
</dbReference>
<dbReference type="Pfam" id="PF00534">
    <property type="entry name" value="Glycos_transf_1"/>
    <property type="match status" value="1"/>
</dbReference>
<protein>
    <submittedName>
        <fullName evidence="3">Glycosyltransferase</fullName>
    </submittedName>
</protein>
<dbReference type="Proteomes" id="UP000426027">
    <property type="component" value="Chromosome"/>
</dbReference>
<dbReference type="AlphaFoldDB" id="A0A6I6GM47"/>
<organism evidence="3 4">
    <name type="scientific">Phnomibacter ginsenosidimutans</name>
    <dbReference type="NCBI Taxonomy" id="2676868"/>
    <lineage>
        <taxon>Bacteria</taxon>
        <taxon>Pseudomonadati</taxon>
        <taxon>Bacteroidota</taxon>
        <taxon>Chitinophagia</taxon>
        <taxon>Chitinophagales</taxon>
        <taxon>Chitinophagaceae</taxon>
        <taxon>Phnomibacter</taxon>
    </lineage>
</organism>
<evidence type="ECO:0000313" key="4">
    <source>
        <dbReference type="Proteomes" id="UP000426027"/>
    </source>
</evidence>
<dbReference type="PANTHER" id="PTHR45947">
    <property type="entry name" value="SULFOQUINOVOSYL TRANSFERASE SQD2"/>
    <property type="match status" value="1"/>
</dbReference>
<dbReference type="InterPro" id="IPR050194">
    <property type="entry name" value="Glycosyltransferase_grp1"/>
</dbReference>
<dbReference type="KEGG" id="fls:GLV81_12190"/>
<dbReference type="RefSeq" id="WP_157479111.1">
    <property type="nucleotide sequence ID" value="NZ_CP046566.1"/>
</dbReference>
<keyword evidence="4" id="KW-1185">Reference proteome</keyword>
<proteinExistence type="predicted"/>
<dbReference type="EMBL" id="CP046566">
    <property type="protein sequence ID" value="QGW28758.1"/>
    <property type="molecule type" value="Genomic_DNA"/>
</dbReference>
<dbReference type="Gene3D" id="3.40.50.2000">
    <property type="entry name" value="Glycogen Phosphorylase B"/>
    <property type="match status" value="2"/>
</dbReference>
<accession>A0A6I6GM47</accession>
<dbReference type="GO" id="GO:0016758">
    <property type="term" value="F:hexosyltransferase activity"/>
    <property type="evidence" value="ECO:0007669"/>
    <property type="project" value="TreeGrafter"/>
</dbReference>
<dbReference type="Pfam" id="PF13579">
    <property type="entry name" value="Glyco_trans_4_4"/>
    <property type="match status" value="1"/>
</dbReference>
<keyword evidence="3" id="KW-0808">Transferase</keyword>
<feature type="domain" description="Glycosyltransferase subfamily 4-like N-terminal" evidence="2">
    <location>
        <begin position="20"/>
        <end position="198"/>
    </location>
</feature>
<evidence type="ECO:0000259" key="2">
    <source>
        <dbReference type="Pfam" id="PF13579"/>
    </source>
</evidence>
<evidence type="ECO:0000313" key="3">
    <source>
        <dbReference type="EMBL" id="QGW28758.1"/>
    </source>
</evidence>
<feature type="domain" description="Glycosyl transferase family 1" evidence="1">
    <location>
        <begin position="217"/>
        <end position="379"/>
    </location>
</feature>
<sequence length="643" mass="73265">MHSEKLRIIYFYQYFGTTKGGWSTRVYEMCRRWVDEGHEVTVITSPYDKSDIEAFKGWRQHFAIDGIDVIVLNVPQSNKDSTLKRIFRFLQYIVLAVYYVFRLRYDVAVASSGPITVGFLGLVAKKIRRKKFVFEVRDMWPEGSVQLGVLKNKLLIKLSYWFEHLCYKNAHLIVACSEGMKADIYNRFHYKNIVVVPNACDTQFFAPFANAPMPAAYRGKKLVVYAGSLGVMDHCMQIMEAARLLDTKKHPDVMFLIIGDGIERSMMEAYKQEHQLHHVEFLGLIPKTQVAPLLTHAVCSIVCFKNVPVLNTVSPNKMFDAFAAGVPIVQTTQGWIKDMLAEHHAGITVRPDEPADMMAAIEVYLSDDNRRSVDASNARALATGVFSRDKCADDMLQAIKEAYKLSWAKKAAKRLGEEQQRKGLQQRIKFVVDWYTPSSHATSLRMRPWVDALQQSGKFIITVHTDKGSKGQAGVLPNFFSTPDNRTKPYVRFVQEVLLGTELFIKVLFAPRQVVVISSPPFIVSCLVALGCFVSRKPYVFDVRDIYPLVYANSGFISRNGLVFKLLFRISKYCYNNSLFTSTVTPLLVGYIQNTGKKADVQLIKNGFNGKLFIPTADKKKNSRWLSMATLDNFRIQSYWWKL</sequence>
<name>A0A6I6GM47_9BACT</name>
<gene>
    <name evidence="3" type="ORF">GLV81_12190</name>
</gene>